<gene>
    <name evidence="6" type="ORF">FJAP1339_LOCUS3716</name>
</gene>
<evidence type="ECO:0000256" key="3">
    <source>
        <dbReference type="ARBA" id="ARBA00022833"/>
    </source>
</evidence>
<evidence type="ECO:0000256" key="2">
    <source>
        <dbReference type="ARBA" id="ARBA00022723"/>
    </source>
</evidence>
<dbReference type="PROSITE" id="PS51891">
    <property type="entry name" value="CENP_V_GFA"/>
    <property type="match status" value="1"/>
</dbReference>
<dbReference type="AlphaFoldDB" id="A0A7S2UYM9"/>
<dbReference type="GO" id="GO:0046872">
    <property type="term" value="F:metal ion binding"/>
    <property type="evidence" value="ECO:0007669"/>
    <property type="project" value="UniProtKB-KW"/>
</dbReference>
<dbReference type="EMBL" id="HBHR01007608">
    <property type="protein sequence ID" value="CAD9861194.1"/>
    <property type="molecule type" value="Transcribed_RNA"/>
</dbReference>
<protein>
    <recommendedName>
        <fullName evidence="5">CENP-V/GFA domain-containing protein</fullName>
    </recommendedName>
</protein>
<dbReference type="Gene3D" id="3.90.1590.10">
    <property type="entry name" value="glutathione-dependent formaldehyde- activating enzyme (gfa)"/>
    <property type="match status" value="1"/>
</dbReference>
<reference evidence="6" key="1">
    <citation type="submission" date="2021-01" db="EMBL/GenBank/DDBJ databases">
        <authorList>
            <person name="Corre E."/>
            <person name="Pelletier E."/>
            <person name="Niang G."/>
            <person name="Scheremetjew M."/>
            <person name="Finn R."/>
            <person name="Kale V."/>
            <person name="Holt S."/>
            <person name="Cochrane G."/>
            <person name="Meng A."/>
            <person name="Brown T."/>
            <person name="Cohen L."/>
        </authorList>
    </citation>
    <scope>NUCLEOTIDE SEQUENCE</scope>
    <source>
        <strain evidence="6">CCMP1661</strain>
    </source>
</reference>
<keyword evidence="4" id="KW-0456">Lyase</keyword>
<keyword evidence="2" id="KW-0479">Metal-binding</keyword>
<comment type="similarity">
    <text evidence="1">Belongs to the Gfa family.</text>
</comment>
<dbReference type="PANTHER" id="PTHR33337:SF40">
    <property type="entry name" value="CENP-V_GFA DOMAIN-CONTAINING PROTEIN-RELATED"/>
    <property type="match status" value="1"/>
</dbReference>
<feature type="domain" description="CENP-V/GFA" evidence="5">
    <location>
        <begin position="25"/>
        <end position="156"/>
    </location>
</feature>
<evidence type="ECO:0000256" key="4">
    <source>
        <dbReference type="ARBA" id="ARBA00023239"/>
    </source>
</evidence>
<evidence type="ECO:0000259" key="5">
    <source>
        <dbReference type="PROSITE" id="PS51891"/>
    </source>
</evidence>
<evidence type="ECO:0000313" key="6">
    <source>
        <dbReference type="EMBL" id="CAD9861194.1"/>
    </source>
</evidence>
<proteinExistence type="inferred from homology"/>
<dbReference type="Pfam" id="PF04828">
    <property type="entry name" value="GFA"/>
    <property type="match status" value="1"/>
</dbReference>
<dbReference type="InterPro" id="IPR006913">
    <property type="entry name" value="CENP-V/GFA"/>
</dbReference>
<sequence>MDNEAQNRTWYEEKPYGPQPGQTLFRASCHCQSVQYEVTSEPVSSKLCHCRECQKLHGAPFEWVNIFHKDKVRFVQGTPDMLYFWSSELGRGFEASEAPARQLPVKVSCKMCRTPIADEGRNMWLAYGTLFDFQGGIIPESFKHSCHIFYGARCIDIPDEKPKWLGHKNSSPLL</sequence>
<dbReference type="GO" id="GO:0016846">
    <property type="term" value="F:carbon-sulfur lyase activity"/>
    <property type="evidence" value="ECO:0007669"/>
    <property type="project" value="InterPro"/>
</dbReference>
<accession>A0A7S2UYM9</accession>
<name>A0A7S2UYM9_9STRA</name>
<dbReference type="SUPFAM" id="SSF51316">
    <property type="entry name" value="Mss4-like"/>
    <property type="match status" value="1"/>
</dbReference>
<organism evidence="6">
    <name type="scientific">Fibrocapsa japonica</name>
    <dbReference type="NCBI Taxonomy" id="94617"/>
    <lineage>
        <taxon>Eukaryota</taxon>
        <taxon>Sar</taxon>
        <taxon>Stramenopiles</taxon>
        <taxon>Ochrophyta</taxon>
        <taxon>Raphidophyceae</taxon>
        <taxon>Chattonellales</taxon>
        <taxon>Chattonellaceae</taxon>
        <taxon>Fibrocapsa</taxon>
    </lineage>
</organism>
<evidence type="ECO:0000256" key="1">
    <source>
        <dbReference type="ARBA" id="ARBA00005495"/>
    </source>
</evidence>
<dbReference type="InterPro" id="IPR011057">
    <property type="entry name" value="Mss4-like_sf"/>
</dbReference>
<keyword evidence="3" id="KW-0862">Zinc</keyword>
<dbReference type="PANTHER" id="PTHR33337">
    <property type="entry name" value="GFA DOMAIN-CONTAINING PROTEIN"/>
    <property type="match status" value="1"/>
</dbReference>